<dbReference type="InterPro" id="IPR025443">
    <property type="entry name" value="DUF4307"/>
</dbReference>
<evidence type="ECO:0000313" key="3">
    <source>
        <dbReference type="Proteomes" id="UP000305778"/>
    </source>
</evidence>
<proteinExistence type="predicted"/>
<dbReference type="EMBL" id="SUMC01000055">
    <property type="protein sequence ID" value="TKA03209.1"/>
    <property type="molecule type" value="Genomic_DNA"/>
</dbReference>
<gene>
    <name evidence="2" type="ORF">FCI23_36765</name>
</gene>
<dbReference type="AlphaFoldDB" id="A0A4V5MZP9"/>
<organism evidence="2 3">
    <name type="scientific">Actinacidiphila oryziradicis</name>
    <dbReference type="NCBI Taxonomy" id="2571141"/>
    <lineage>
        <taxon>Bacteria</taxon>
        <taxon>Bacillati</taxon>
        <taxon>Actinomycetota</taxon>
        <taxon>Actinomycetes</taxon>
        <taxon>Kitasatosporales</taxon>
        <taxon>Streptomycetaceae</taxon>
        <taxon>Actinacidiphila</taxon>
    </lineage>
</organism>
<keyword evidence="1" id="KW-0472">Membrane</keyword>
<dbReference type="OrthoDB" id="4324067at2"/>
<keyword evidence="1" id="KW-0812">Transmembrane</keyword>
<evidence type="ECO:0000313" key="2">
    <source>
        <dbReference type="EMBL" id="TKA03209.1"/>
    </source>
</evidence>
<sequence>MTALREELPKGRYGHSADARADRRLRQVAVVCGVALAVLVGWLGWHYLAGAQVSGQLVTFKVVSDQAVEVHLEVNKPAGTAGVCTLRALDVNQNEVGRRDVPVAEHRGQVDTVVTVRTTSRATAAELVSCKQA</sequence>
<dbReference type="Pfam" id="PF14155">
    <property type="entry name" value="DUF4307"/>
    <property type="match status" value="1"/>
</dbReference>
<comment type="caution">
    <text evidence="2">The sequence shown here is derived from an EMBL/GenBank/DDBJ whole genome shotgun (WGS) entry which is preliminary data.</text>
</comment>
<name>A0A4V5MZP9_9ACTN</name>
<protein>
    <submittedName>
        <fullName evidence="2">DUF4307 domain-containing protein</fullName>
    </submittedName>
</protein>
<reference evidence="2 3" key="1">
    <citation type="submission" date="2019-04" db="EMBL/GenBank/DDBJ databases">
        <title>Streptomyces oryziradicis sp. nov., a novel actinomycete isolated from rhizosphere soil of rice (Oryza sativa L.).</title>
        <authorList>
            <person name="Li C."/>
        </authorList>
    </citation>
    <scope>NUCLEOTIDE SEQUENCE [LARGE SCALE GENOMIC DNA]</scope>
    <source>
        <strain evidence="2 3">NEAU-C40</strain>
    </source>
</reference>
<keyword evidence="1" id="KW-1133">Transmembrane helix</keyword>
<accession>A0A4V5MZP9</accession>
<keyword evidence="3" id="KW-1185">Reference proteome</keyword>
<feature type="transmembrane region" description="Helical" evidence="1">
    <location>
        <begin position="28"/>
        <end position="48"/>
    </location>
</feature>
<dbReference type="RefSeq" id="WP_136728516.1">
    <property type="nucleotide sequence ID" value="NZ_SUMC01000055.1"/>
</dbReference>
<evidence type="ECO:0000256" key="1">
    <source>
        <dbReference type="SAM" id="Phobius"/>
    </source>
</evidence>
<dbReference type="Proteomes" id="UP000305778">
    <property type="component" value="Unassembled WGS sequence"/>
</dbReference>